<organism evidence="1 2">
    <name type="scientific">Streptomyces humidus</name>
    <dbReference type="NCBI Taxonomy" id="52259"/>
    <lineage>
        <taxon>Bacteria</taxon>
        <taxon>Bacillati</taxon>
        <taxon>Actinomycetota</taxon>
        <taxon>Actinomycetes</taxon>
        <taxon>Kitasatosporales</taxon>
        <taxon>Streptomycetaceae</taxon>
        <taxon>Streptomyces</taxon>
    </lineage>
</organism>
<dbReference type="RefSeq" id="WP_229878699.1">
    <property type="nucleotide sequence ID" value="NZ_BMTL01000056.1"/>
</dbReference>
<evidence type="ECO:0000313" key="1">
    <source>
        <dbReference type="EMBL" id="GGS28606.1"/>
    </source>
</evidence>
<comment type="caution">
    <text evidence="1">The sequence shown here is derived from an EMBL/GenBank/DDBJ whole genome shotgun (WGS) entry which is preliminary data.</text>
</comment>
<dbReference type="Pfam" id="PF10009">
    <property type="entry name" value="DUF2252"/>
    <property type="match status" value="1"/>
</dbReference>
<dbReference type="InterPro" id="IPR018721">
    <property type="entry name" value="DUF2252"/>
</dbReference>
<dbReference type="Proteomes" id="UP000606194">
    <property type="component" value="Unassembled WGS sequence"/>
</dbReference>
<reference evidence="1" key="1">
    <citation type="journal article" date="2014" name="Int. J. Syst. Evol. Microbiol.">
        <title>Complete genome sequence of Corynebacterium casei LMG S-19264T (=DSM 44701T), isolated from a smear-ripened cheese.</title>
        <authorList>
            <consortium name="US DOE Joint Genome Institute (JGI-PGF)"/>
            <person name="Walter F."/>
            <person name="Albersmeier A."/>
            <person name="Kalinowski J."/>
            <person name="Ruckert C."/>
        </authorList>
    </citation>
    <scope>NUCLEOTIDE SEQUENCE</scope>
    <source>
        <strain evidence="1">JCM 4386</strain>
    </source>
</reference>
<proteinExistence type="predicted"/>
<keyword evidence="2" id="KW-1185">Reference proteome</keyword>
<evidence type="ECO:0000313" key="2">
    <source>
        <dbReference type="Proteomes" id="UP000606194"/>
    </source>
</evidence>
<gene>
    <name evidence="1" type="ORF">GCM10010269_79180</name>
</gene>
<name>A0A918GC59_9ACTN</name>
<reference evidence="1" key="2">
    <citation type="submission" date="2020-09" db="EMBL/GenBank/DDBJ databases">
        <authorList>
            <person name="Sun Q."/>
            <person name="Ohkuma M."/>
        </authorList>
    </citation>
    <scope>NUCLEOTIDE SEQUENCE</scope>
    <source>
        <strain evidence="1">JCM 4386</strain>
    </source>
</reference>
<dbReference type="AlphaFoldDB" id="A0A918GC59"/>
<dbReference type="EMBL" id="BMTL01000056">
    <property type="protein sequence ID" value="GGS28606.1"/>
    <property type="molecule type" value="Genomic_DNA"/>
</dbReference>
<protein>
    <submittedName>
        <fullName evidence="1">Uncharacterized protein</fullName>
    </submittedName>
</protein>
<accession>A0A918GC59</accession>
<sequence>MVRAAVQSYRERMRAFAGMGNLDVWYTRFDMDELRQQFAPMLSAGQRDRLAHTEKQARAHDTLQVFDKLTHVSS</sequence>